<keyword evidence="2 7" id="KW-0812">Transmembrane</keyword>
<feature type="transmembrane region" description="Helical" evidence="7">
    <location>
        <begin position="264"/>
        <end position="285"/>
    </location>
</feature>
<dbReference type="NCBIfam" id="TIGR01770">
    <property type="entry name" value="NDH_I_N"/>
    <property type="match status" value="1"/>
</dbReference>
<dbReference type="RefSeq" id="YP_006280965.1">
    <property type="nucleotide sequence ID" value="NC_017841.1"/>
</dbReference>
<feature type="transmembrane region" description="Helical" evidence="7">
    <location>
        <begin position="508"/>
        <end position="526"/>
    </location>
</feature>
<reference evidence="9" key="2">
    <citation type="journal article" date="2010" name="PLoS ONE">
        <title>The mitochondrial genome of the entomoparasitic green alga helicosporidium.</title>
        <authorList>
            <person name="Pombert J.F."/>
            <person name="Keeling P.J."/>
        </authorList>
    </citation>
    <scope>NUCLEOTIDE SEQUENCE</scope>
    <source>
        <strain evidence="9">ATCC 50920</strain>
    </source>
</reference>
<evidence type="ECO:0000256" key="1">
    <source>
        <dbReference type="ARBA" id="ARBA00004141"/>
    </source>
</evidence>
<evidence type="ECO:0000256" key="3">
    <source>
        <dbReference type="ARBA" id="ARBA00022967"/>
    </source>
</evidence>
<keyword evidence="6 7" id="KW-0472">Membrane</keyword>
<geneLocation type="mitochondrion" evidence="9"/>
<evidence type="ECO:0000256" key="5">
    <source>
        <dbReference type="ARBA" id="ARBA00023027"/>
    </source>
</evidence>
<dbReference type="Pfam" id="PF00361">
    <property type="entry name" value="Proton_antipo_M"/>
    <property type="match status" value="1"/>
</dbReference>
<dbReference type="PANTHER" id="PTHR22773">
    <property type="entry name" value="NADH DEHYDROGENASE"/>
    <property type="match status" value="1"/>
</dbReference>
<dbReference type="InterPro" id="IPR010096">
    <property type="entry name" value="NADH-Q_OxRdtase_suN/2"/>
</dbReference>
<feature type="transmembrane region" description="Helical" evidence="7">
    <location>
        <begin position="121"/>
        <end position="141"/>
    </location>
</feature>
<proteinExistence type="inferred from homology"/>
<dbReference type="GO" id="GO:0042773">
    <property type="term" value="P:ATP synthesis coupled electron transport"/>
    <property type="evidence" value="ECO:0007669"/>
    <property type="project" value="InterPro"/>
</dbReference>
<keyword evidence="5" id="KW-0520">NAD</keyword>
<organism evidence="9">
    <name type="scientific">Helicosporidium sp. subsp. Simulium jonesii</name>
    <name type="common">Green alga</name>
    <dbReference type="NCBI Taxonomy" id="145475"/>
    <lineage>
        <taxon>Eukaryota</taxon>
        <taxon>Viridiplantae</taxon>
        <taxon>Chlorophyta</taxon>
        <taxon>core chlorophytes</taxon>
        <taxon>Trebouxiophyceae</taxon>
        <taxon>Chlorellales</taxon>
        <taxon>Chlorellaceae</taxon>
        <taxon>Helicosporidium</taxon>
    </lineage>
</organism>
<evidence type="ECO:0000256" key="6">
    <source>
        <dbReference type="ARBA" id="ARBA00023136"/>
    </source>
</evidence>
<feature type="transmembrane region" description="Helical" evidence="7">
    <location>
        <begin position="203"/>
        <end position="226"/>
    </location>
</feature>
<dbReference type="GeneID" id="12486947"/>
<feature type="transmembrane region" description="Helical" evidence="7">
    <location>
        <begin position="356"/>
        <end position="373"/>
    </location>
</feature>
<feature type="transmembrane region" description="Helical" evidence="7">
    <location>
        <begin position="385"/>
        <end position="408"/>
    </location>
</feature>
<feature type="transmembrane region" description="Helical" evidence="7">
    <location>
        <begin position="429"/>
        <end position="446"/>
    </location>
</feature>
<evidence type="ECO:0000256" key="2">
    <source>
        <dbReference type="ARBA" id="ARBA00022692"/>
    </source>
</evidence>
<dbReference type="GO" id="GO:0008137">
    <property type="term" value="F:NADH dehydrogenase (ubiquinone) activity"/>
    <property type="evidence" value="ECO:0007669"/>
    <property type="project" value="InterPro"/>
</dbReference>
<dbReference type="EMBL" id="GQ339576">
    <property type="protein sequence ID" value="ACT36191.1"/>
    <property type="molecule type" value="Genomic_DNA"/>
</dbReference>
<dbReference type="HAMAP" id="MF_00445">
    <property type="entry name" value="NDH1_NuoN_1"/>
    <property type="match status" value="1"/>
</dbReference>
<evidence type="ECO:0000259" key="8">
    <source>
        <dbReference type="Pfam" id="PF00361"/>
    </source>
</evidence>
<sequence>MHLDQFQLLKQSLSSAPLELGLSAVQVKPYYKQLTFTSYLFDNDFLTIIPEMYLVSMGLFLLLFGCVYSTSSKLNYPLLSTNIGWFTLLSFFYTFLLIQLNPINNATVLYNTLIIDDFTQFIKICTLLASIFSLLISLKYIKNENYNAFESMILILFSTASMLFCISSSDFISMYLAVELQSLCFYVLAAFKRNSEFSTESGLKYFILGAFSSGFLLFGCSLIYAFTGTLNFAECAKLFAFTGQLDSIGTNYTLDILTLSLPKLGMIFLLVGFLFKIAAAPFHMWSPDVYEGAPTPVTAFFVITPKLTYFAVFLRIFYQCFYDLFDIWQMVLILASLASMIVGAIGGLSQTKIKRLVAFSSIGHVGYLLIGFACGSIEGIHSLCLYLIIYIFMNIAMFGILLSGLLPADNKLPNMKYITDLAYLGKTNPILAITLAITLFSMAGIPPLAGFYSKAYLFFAALSNDLGLLAIIGVLTSVCSCFYYIRLIRIMYFTTPKNWYSTTRVSKTNAIALALSLYILVFFMFYPSPLFLLTHKATLALCL</sequence>
<feature type="transmembrane region" description="Helical" evidence="7">
    <location>
        <begin position="52"/>
        <end position="71"/>
    </location>
</feature>
<feature type="transmembrane region" description="Helical" evidence="7">
    <location>
        <begin position="83"/>
        <end position="101"/>
    </location>
</feature>
<feature type="transmembrane region" description="Helical" evidence="7">
    <location>
        <begin position="330"/>
        <end position="349"/>
    </location>
</feature>
<keyword evidence="3" id="KW-1278">Translocase</keyword>
<accession>D3IZW5</accession>
<name>D3IZW5_HELSJ</name>
<dbReference type="PRINTS" id="PR01434">
    <property type="entry name" value="NADHDHGNASE5"/>
</dbReference>
<feature type="transmembrane region" description="Helical" evidence="7">
    <location>
        <begin position="148"/>
        <end position="166"/>
    </location>
</feature>
<feature type="transmembrane region" description="Helical" evidence="7">
    <location>
        <begin position="172"/>
        <end position="191"/>
    </location>
</feature>
<feature type="transmembrane region" description="Helical" evidence="7">
    <location>
        <begin position="297"/>
        <end position="318"/>
    </location>
</feature>
<evidence type="ECO:0000256" key="7">
    <source>
        <dbReference type="SAM" id="Phobius"/>
    </source>
</evidence>
<reference evidence="9" key="1">
    <citation type="submission" date="2009-06" db="EMBL/GenBank/DDBJ databases">
        <authorList>
            <person name="Pombert J.-F."/>
            <person name="Keeling P."/>
        </authorList>
    </citation>
    <scope>NUCLEOTIDE SEQUENCE</scope>
    <source>
        <strain evidence="9">ATCC 50920</strain>
    </source>
</reference>
<keyword evidence="4 7" id="KW-1133">Transmembrane helix</keyword>
<keyword evidence="9" id="KW-0496">Mitochondrion</keyword>
<evidence type="ECO:0000256" key="4">
    <source>
        <dbReference type="ARBA" id="ARBA00022989"/>
    </source>
</evidence>
<evidence type="ECO:0000313" key="9">
    <source>
        <dbReference type="EMBL" id="ACT36191.1"/>
    </source>
</evidence>
<feature type="domain" description="NADH:quinone oxidoreductase/Mrp antiporter transmembrane" evidence="8">
    <location>
        <begin position="168"/>
        <end position="478"/>
    </location>
</feature>
<comment type="subcellular location">
    <subcellularLocation>
        <location evidence="1">Membrane</location>
        <topology evidence="1">Multi-pass membrane protein</topology>
    </subcellularLocation>
</comment>
<protein>
    <submittedName>
        <fullName evidence="9">NADH dehydrogenase subunit 2</fullName>
    </submittedName>
</protein>
<dbReference type="AlphaFoldDB" id="D3IZW5"/>
<dbReference type="InterPro" id="IPR001750">
    <property type="entry name" value="ND/Mrp_TM"/>
</dbReference>
<gene>
    <name evidence="9" type="primary">nad2</name>
</gene>
<dbReference type="GO" id="GO:0016020">
    <property type="term" value="C:membrane"/>
    <property type="evidence" value="ECO:0007669"/>
    <property type="project" value="UniProtKB-SubCell"/>
</dbReference>
<feature type="transmembrane region" description="Helical" evidence="7">
    <location>
        <begin position="466"/>
        <end position="487"/>
    </location>
</feature>